<dbReference type="STRING" id="455193.SAMN05421805_13710"/>
<keyword evidence="6" id="KW-1185">Reference proteome</keyword>
<dbReference type="InterPro" id="IPR046675">
    <property type="entry name" value="DUF6545"/>
</dbReference>
<feature type="transmembrane region" description="Helical" evidence="1">
    <location>
        <begin position="137"/>
        <end position="161"/>
    </location>
</feature>
<reference evidence="3 6" key="2">
    <citation type="submission" date="2018-10" db="EMBL/GenBank/DDBJ databases">
        <title>Sequencing the genomes of 1000 actinobacteria strains.</title>
        <authorList>
            <person name="Klenk H.-P."/>
        </authorList>
    </citation>
    <scope>NUCLEOTIDE SEQUENCE [LARGE SCALE GENOMIC DNA]</scope>
    <source>
        <strain evidence="3 6">DSM 45119</strain>
    </source>
</reference>
<sequence>MTSIVLQTAGLIAVLAALVKLVQSRRSPTPSVRYLCGAIGSVGLSAALVATTSLTWVATWEPIPNSGRLVANLLAILAAVCVHGLLAHLLNEPAEARRVMRVQFLVAGIAAAAMTVLLMSAGIPFDPDFLAAFADHPAVAAYLVVFSLHIGSATLAFGWFLRSYISQTSRRWLRAGLRTIQAGCVASAAWAASKIAAAAVSVAGHQPGILDPIGGACAAACVALVALGATMPVWGPWLSLPFDWWRAKRQSRLLGPLWNRLAGELPQITLPAGMVATNAQFALYRRVVEIRDAQLVLRPYVHPEVSAWARRAAEEAGLDERAAHQTAEAACLVTALDAHAAGHRHQPEPDETSAPYRGVASDTRTEANWLIKVSRAAERSPIVAQVRDRARADLPDPAA</sequence>
<keyword evidence="1" id="KW-0472">Membrane</keyword>
<keyword evidence="1" id="KW-1133">Transmembrane helix</keyword>
<name>A0A1I5M853_9PSEU</name>
<accession>A0A1I5M853</accession>
<dbReference type="NCBIfam" id="NF042915">
    <property type="entry name" value="MAB_1171c_fam"/>
    <property type="match status" value="1"/>
</dbReference>
<dbReference type="EMBL" id="RBXX01000002">
    <property type="protein sequence ID" value="RKT82073.1"/>
    <property type="molecule type" value="Genomic_DNA"/>
</dbReference>
<evidence type="ECO:0000313" key="5">
    <source>
        <dbReference type="Proteomes" id="UP000199398"/>
    </source>
</evidence>
<feature type="transmembrane region" description="Helical" evidence="1">
    <location>
        <begin position="69"/>
        <end position="90"/>
    </location>
</feature>
<proteinExistence type="predicted"/>
<dbReference type="RefSeq" id="WP_093161036.1">
    <property type="nucleotide sequence ID" value="NZ_FOUP01000037.1"/>
</dbReference>
<organism evidence="4 5">
    <name type="scientific">Saccharopolyspora antimicrobica</name>
    <dbReference type="NCBI Taxonomy" id="455193"/>
    <lineage>
        <taxon>Bacteria</taxon>
        <taxon>Bacillati</taxon>
        <taxon>Actinomycetota</taxon>
        <taxon>Actinomycetes</taxon>
        <taxon>Pseudonocardiales</taxon>
        <taxon>Pseudonocardiaceae</taxon>
        <taxon>Saccharopolyspora</taxon>
    </lineage>
</organism>
<dbReference type="AlphaFoldDB" id="A0A1I5M853"/>
<protein>
    <recommendedName>
        <fullName evidence="2">DUF6545 domain-containing protein</fullName>
    </recommendedName>
</protein>
<feature type="domain" description="DUF6545" evidence="2">
    <location>
        <begin position="244"/>
        <end position="376"/>
    </location>
</feature>
<feature type="transmembrane region" description="Helical" evidence="1">
    <location>
        <begin position="213"/>
        <end position="240"/>
    </location>
</feature>
<dbReference type="Proteomes" id="UP000199398">
    <property type="component" value="Unassembled WGS sequence"/>
</dbReference>
<dbReference type="OrthoDB" id="3685619at2"/>
<reference evidence="4 5" key="1">
    <citation type="submission" date="2016-10" db="EMBL/GenBank/DDBJ databases">
        <authorList>
            <person name="de Groot N.N."/>
        </authorList>
    </citation>
    <scope>NUCLEOTIDE SEQUENCE [LARGE SCALE GENOMIC DNA]</scope>
    <source>
        <strain evidence="4 5">CPCC 201259</strain>
    </source>
</reference>
<feature type="transmembrane region" description="Helical" evidence="1">
    <location>
        <begin position="182"/>
        <end position="201"/>
    </location>
</feature>
<keyword evidence="1" id="KW-0812">Transmembrane</keyword>
<feature type="transmembrane region" description="Helical" evidence="1">
    <location>
        <begin position="6"/>
        <end position="22"/>
    </location>
</feature>
<dbReference type="Proteomes" id="UP000270697">
    <property type="component" value="Unassembled WGS sequence"/>
</dbReference>
<gene>
    <name evidence="3" type="ORF">ATL45_0315</name>
    <name evidence="4" type="ORF">SAMN05421805_13710</name>
</gene>
<dbReference type="Pfam" id="PF20182">
    <property type="entry name" value="DUF6545"/>
    <property type="match status" value="1"/>
</dbReference>
<evidence type="ECO:0000313" key="6">
    <source>
        <dbReference type="Proteomes" id="UP000270697"/>
    </source>
</evidence>
<evidence type="ECO:0000313" key="4">
    <source>
        <dbReference type="EMBL" id="SFP05096.1"/>
    </source>
</evidence>
<feature type="transmembrane region" description="Helical" evidence="1">
    <location>
        <begin position="102"/>
        <end position="125"/>
    </location>
</feature>
<dbReference type="InterPro" id="IPR050039">
    <property type="entry name" value="MAB_1171c-like"/>
</dbReference>
<evidence type="ECO:0000256" key="1">
    <source>
        <dbReference type="SAM" id="Phobius"/>
    </source>
</evidence>
<feature type="transmembrane region" description="Helical" evidence="1">
    <location>
        <begin position="34"/>
        <end position="57"/>
    </location>
</feature>
<evidence type="ECO:0000259" key="2">
    <source>
        <dbReference type="Pfam" id="PF20182"/>
    </source>
</evidence>
<evidence type="ECO:0000313" key="3">
    <source>
        <dbReference type="EMBL" id="RKT82073.1"/>
    </source>
</evidence>
<dbReference type="EMBL" id="FOUP01000037">
    <property type="protein sequence ID" value="SFP05096.1"/>
    <property type="molecule type" value="Genomic_DNA"/>
</dbReference>